<dbReference type="SUPFAM" id="SSF82895">
    <property type="entry name" value="TSP-1 type 1 repeat"/>
    <property type="match status" value="1"/>
</dbReference>
<dbReference type="EMBL" id="CAKAEH010001294">
    <property type="protein sequence ID" value="CAG9534196.1"/>
    <property type="molecule type" value="Genomic_DNA"/>
</dbReference>
<reference evidence="2" key="1">
    <citation type="submission" date="2021-09" db="EMBL/GenBank/DDBJ databases">
        <authorList>
            <consortium name="Pathogen Informatics"/>
        </authorList>
    </citation>
    <scope>NUCLEOTIDE SEQUENCE</scope>
</reference>
<protein>
    <recommendedName>
        <fullName evidence="1">C6 domain-containing protein</fullName>
    </recommendedName>
</protein>
<accession>A0A8J2Q9X3</accession>
<gene>
    <name evidence="2" type="ORF">CJOHNSTONI_LOCUS4355</name>
</gene>
<dbReference type="Proteomes" id="UP000746747">
    <property type="component" value="Unassembled WGS sequence"/>
</dbReference>
<evidence type="ECO:0000313" key="2">
    <source>
        <dbReference type="EMBL" id="CAG9534196.1"/>
    </source>
</evidence>
<evidence type="ECO:0000313" key="3">
    <source>
        <dbReference type="Proteomes" id="UP000746747"/>
    </source>
</evidence>
<organism evidence="2 3">
    <name type="scientific">Cercopithifilaria johnstoni</name>
    <dbReference type="NCBI Taxonomy" id="2874296"/>
    <lineage>
        <taxon>Eukaryota</taxon>
        <taxon>Metazoa</taxon>
        <taxon>Ecdysozoa</taxon>
        <taxon>Nematoda</taxon>
        <taxon>Chromadorea</taxon>
        <taxon>Rhabditida</taxon>
        <taxon>Spirurina</taxon>
        <taxon>Spiruromorpha</taxon>
        <taxon>Filarioidea</taxon>
        <taxon>Onchocercidae</taxon>
        <taxon>Cercopithifilaria</taxon>
    </lineage>
</organism>
<feature type="domain" description="C6" evidence="1">
    <location>
        <begin position="399"/>
        <end position="495"/>
    </location>
</feature>
<name>A0A8J2Q9X3_9BILA</name>
<dbReference type="Pfam" id="PF01681">
    <property type="entry name" value="C6"/>
    <property type="match status" value="1"/>
</dbReference>
<dbReference type="OrthoDB" id="5876856at2759"/>
<dbReference type="InterPro" id="IPR002601">
    <property type="entry name" value="C6_domain"/>
</dbReference>
<dbReference type="AlphaFoldDB" id="A0A8J2Q9X3"/>
<dbReference type="SMART" id="SM01048">
    <property type="entry name" value="C6"/>
    <property type="match status" value="3"/>
</dbReference>
<evidence type="ECO:0000259" key="1">
    <source>
        <dbReference type="SMART" id="SM01048"/>
    </source>
</evidence>
<sequence length="704" mass="74526">MLATMIVAALPTRSTAAAVLNILIIGCAVTFATRITASTVASTTAATTHTLVTTVTAITTTAIATKFAAATIFATGITAVACLPVSDNVTLATRTTTPSSLSRCDVPIISTIPSPVAHVPTTAATISTAATPVPTTAAAKSISALPTTPCATPAIKSATVTVKTATLTSSMATRLMVPPTTTPSTKSADVTVKTAIPTSSMVTLPMVPPTTTPSTKSADVTVKTAIPTSSMVTRPMVPPTTIPATKSATVTIKTATPTSSMVTRPMAPSTTTIKTTTAGLCRTCGNITAIGAEPFAYGERNGQLTIVYGTDIFGCRIANLICDAGPLTSQTAIIYANGMKSSPFVLSPIGMVQITLTCNENIRWIAPNSRIYISNVTCLLGDHATPTTLLPPLTTRRPCSTCANIRSERVKNAALTESDGRLIIQYTYNEFGCRVATIFCNTSNAYEEVLIYFNEMKNSPVASNVIGSAVISLVCGDNLRFKVEGFPVNVESVTCLSRDIITAMIMPRTTMIMPRTTMIMPMIIPTTSAVPPLCAACENLKTAALRLNPNEINGPLTIEYSKQADGCRTANIICGSVKRGTAARIYFNGDINSLFISDITGRAQIQLICGNDLRWRAFQSATNVASVSCIVIDVLPVSRLFSPEMTISPFVSMPTRLLRCQAQWAAWESWSTCTDTCGAYGSRQRFRGCQQTYEDCFCNGYFFL</sequence>
<proteinExistence type="predicted"/>
<feature type="domain" description="C6" evidence="1">
    <location>
        <begin position="534"/>
        <end position="629"/>
    </location>
</feature>
<keyword evidence="3" id="KW-1185">Reference proteome</keyword>
<dbReference type="InterPro" id="IPR036383">
    <property type="entry name" value="TSP1_rpt_sf"/>
</dbReference>
<comment type="caution">
    <text evidence="2">The sequence shown here is derived from an EMBL/GenBank/DDBJ whole genome shotgun (WGS) entry which is preliminary data.</text>
</comment>
<feature type="domain" description="C6" evidence="1">
    <location>
        <begin position="281"/>
        <end position="378"/>
    </location>
</feature>